<evidence type="ECO:0000256" key="1">
    <source>
        <dbReference type="ARBA" id="ARBA00005519"/>
    </source>
</evidence>
<keyword evidence="2" id="KW-0624">Polysaccharide degradation</keyword>
<dbReference type="InterPro" id="IPR013320">
    <property type="entry name" value="ConA-like_dom_sf"/>
</dbReference>
<dbReference type="EMBL" id="JAATVY010000020">
    <property type="protein sequence ID" value="NJC72628.1"/>
    <property type="molecule type" value="Genomic_DNA"/>
</dbReference>
<proteinExistence type="inferred from homology"/>
<dbReference type="InterPro" id="IPR013319">
    <property type="entry name" value="GH11/12"/>
</dbReference>
<protein>
    <submittedName>
        <fullName evidence="3">Glycoside hydrolase</fullName>
    </submittedName>
</protein>
<comment type="similarity">
    <text evidence="1 2">Belongs to the glycosyl hydrolase 12 (cellulase H) family.</text>
</comment>
<evidence type="ECO:0000256" key="2">
    <source>
        <dbReference type="RuleBase" id="RU361163"/>
    </source>
</evidence>
<accession>A0ABX0Y2R3</accession>
<comment type="caution">
    <text evidence="3">The sequence shown here is derived from an EMBL/GenBank/DDBJ whole genome shotgun (WGS) entry which is preliminary data.</text>
</comment>
<dbReference type="PANTHER" id="PTHR34002">
    <property type="entry name" value="BLR1656 PROTEIN"/>
    <property type="match status" value="1"/>
</dbReference>
<keyword evidence="2" id="KW-0326">Glycosidase</keyword>
<dbReference type="InterPro" id="IPR002594">
    <property type="entry name" value="GH12"/>
</dbReference>
<gene>
    <name evidence="3" type="ORF">HC031_23330</name>
</gene>
<name>A0ABX0Y2R3_9ACTN</name>
<reference evidence="3 4" key="1">
    <citation type="submission" date="2020-03" db="EMBL/GenBank/DDBJ databases">
        <title>WGS of the type strain of Planosporangium spp.</title>
        <authorList>
            <person name="Thawai C."/>
        </authorList>
    </citation>
    <scope>NUCLEOTIDE SEQUENCE [LARGE SCALE GENOMIC DNA]</scope>
    <source>
        <strain evidence="3 4">TBRC 5610</strain>
    </source>
</reference>
<keyword evidence="2" id="KW-0119">Carbohydrate metabolism</keyword>
<dbReference type="Pfam" id="PF01670">
    <property type="entry name" value="Glyco_hydro_12"/>
    <property type="match status" value="1"/>
</dbReference>
<dbReference type="Gene3D" id="2.60.120.180">
    <property type="match status" value="1"/>
</dbReference>
<keyword evidence="2 3" id="KW-0378">Hydrolase</keyword>
<evidence type="ECO:0000313" key="3">
    <source>
        <dbReference type="EMBL" id="NJC72628.1"/>
    </source>
</evidence>
<evidence type="ECO:0000313" key="4">
    <source>
        <dbReference type="Proteomes" id="UP000722989"/>
    </source>
</evidence>
<dbReference type="PANTHER" id="PTHR34002:SF9">
    <property type="entry name" value="XYLOGLUCAN-SPECIFIC ENDO-BETA-1,4-GLUCANASE A"/>
    <property type="match status" value="1"/>
</dbReference>
<keyword evidence="4" id="KW-1185">Reference proteome</keyword>
<organism evidence="3 4">
    <name type="scientific">Planosporangium thailandense</name>
    <dbReference type="NCBI Taxonomy" id="765197"/>
    <lineage>
        <taxon>Bacteria</taxon>
        <taxon>Bacillati</taxon>
        <taxon>Actinomycetota</taxon>
        <taxon>Actinomycetes</taxon>
        <taxon>Micromonosporales</taxon>
        <taxon>Micromonosporaceae</taxon>
        <taxon>Planosporangium</taxon>
    </lineage>
</organism>
<sequence length="214" mass="22869">MNNVWGADTPQCINVTDDGFSVTADHNKPQNGAPASYPAIYVGCHYTNCSDGTNLPMQVNKIHSATSSITYAYPSSGAYDAAYDIWLDPSPKKDGVNQQELMIWFNHQGSVQPVGTKTGTVTVGGRSWDVWTGNNGSNDVVSYVASSPIQSWKFSVLDFINDAKKRSKVTDEWYLTSIQAGFEPWTGGNGLSVTSFSASINGVGGSAKPAAPKS</sequence>
<dbReference type="SUPFAM" id="SSF49899">
    <property type="entry name" value="Concanavalin A-like lectins/glucanases"/>
    <property type="match status" value="1"/>
</dbReference>
<dbReference type="GO" id="GO:0016787">
    <property type="term" value="F:hydrolase activity"/>
    <property type="evidence" value="ECO:0007669"/>
    <property type="project" value="UniProtKB-KW"/>
</dbReference>
<dbReference type="Proteomes" id="UP000722989">
    <property type="component" value="Unassembled WGS sequence"/>
</dbReference>